<sequence length="73" mass="7749">MNTTSQDATWLFPGRGAERPTHPHGLAEPIRDSGARPAPLVVGTLGFDHGATTRVVTQAGGAWNRYTSNDHAP</sequence>
<protein>
    <submittedName>
        <fullName evidence="2">Uncharacterized protein</fullName>
    </submittedName>
</protein>
<proteinExistence type="predicted"/>
<dbReference type="RefSeq" id="WP_078760880.1">
    <property type="nucleotide sequence ID" value="NZ_FUWS01000003.1"/>
</dbReference>
<evidence type="ECO:0000313" key="3">
    <source>
        <dbReference type="Proteomes" id="UP000190637"/>
    </source>
</evidence>
<organism evidence="2 3">
    <name type="scientific">Marinactinospora thermotolerans DSM 45154</name>
    <dbReference type="NCBI Taxonomy" id="1122192"/>
    <lineage>
        <taxon>Bacteria</taxon>
        <taxon>Bacillati</taxon>
        <taxon>Actinomycetota</taxon>
        <taxon>Actinomycetes</taxon>
        <taxon>Streptosporangiales</taxon>
        <taxon>Nocardiopsidaceae</taxon>
        <taxon>Marinactinospora</taxon>
    </lineage>
</organism>
<reference evidence="2 3" key="1">
    <citation type="submission" date="2017-02" db="EMBL/GenBank/DDBJ databases">
        <authorList>
            <person name="Peterson S.W."/>
        </authorList>
    </citation>
    <scope>NUCLEOTIDE SEQUENCE [LARGE SCALE GENOMIC DNA]</scope>
    <source>
        <strain evidence="2 3">DSM 45154</strain>
    </source>
</reference>
<feature type="region of interest" description="Disordered" evidence="1">
    <location>
        <begin position="1"/>
        <end position="36"/>
    </location>
</feature>
<evidence type="ECO:0000313" key="2">
    <source>
        <dbReference type="EMBL" id="SJZ80442.1"/>
    </source>
</evidence>
<dbReference type="EMBL" id="FUWS01000003">
    <property type="protein sequence ID" value="SJZ80442.1"/>
    <property type="molecule type" value="Genomic_DNA"/>
</dbReference>
<accession>A0A1T4NML6</accession>
<dbReference type="OrthoDB" id="3405537at2"/>
<name>A0A1T4NML6_9ACTN</name>
<keyword evidence="3" id="KW-1185">Reference proteome</keyword>
<evidence type="ECO:0000256" key="1">
    <source>
        <dbReference type="SAM" id="MobiDB-lite"/>
    </source>
</evidence>
<dbReference type="Proteomes" id="UP000190637">
    <property type="component" value="Unassembled WGS sequence"/>
</dbReference>
<dbReference type="AlphaFoldDB" id="A0A1T4NML6"/>
<gene>
    <name evidence="2" type="ORF">SAMN02745673_01509</name>
</gene>